<name>A0A658R062_9BURK</name>
<proteinExistence type="predicted"/>
<reference evidence="2 3" key="1">
    <citation type="submission" date="2016-01" db="EMBL/GenBank/DDBJ databases">
        <authorList>
            <person name="Peeters C."/>
        </authorList>
    </citation>
    <scope>NUCLEOTIDE SEQUENCE [LARGE SCALE GENOMIC DNA]</scope>
    <source>
        <strain evidence="2">LMG 29315</strain>
    </source>
</reference>
<evidence type="ECO:0000313" key="2">
    <source>
        <dbReference type="EMBL" id="SAL35975.1"/>
    </source>
</evidence>
<feature type="compositionally biased region" description="Basic and acidic residues" evidence="1">
    <location>
        <begin position="8"/>
        <end position="22"/>
    </location>
</feature>
<accession>A0A658R062</accession>
<comment type="caution">
    <text evidence="2">The sequence shown here is derived from an EMBL/GenBank/DDBJ whole genome shotgun (WGS) entry which is preliminary data.</text>
</comment>
<gene>
    <name evidence="2" type="ORF">AWB72_03545</name>
</gene>
<dbReference type="EMBL" id="FCNV02000007">
    <property type="protein sequence ID" value="SAL35975.1"/>
    <property type="molecule type" value="Genomic_DNA"/>
</dbReference>
<dbReference type="Proteomes" id="UP000198263">
    <property type="component" value="Unassembled WGS sequence"/>
</dbReference>
<evidence type="ECO:0000313" key="3">
    <source>
        <dbReference type="Proteomes" id="UP000198263"/>
    </source>
</evidence>
<keyword evidence="3" id="KW-1185">Reference proteome</keyword>
<organism evidence="2 3">
    <name type="scientific">Caballeronia concitans</name>
    <dbReference type="NCBI Taxonomy" id="1777133"/>
    <lineage>
        <taxon>Bacteria</taxon>
        <taxon>Pseudomonadati</taxon>
        <taxon>Pseudomonadota</taxon>
        <taxon>Betaproteobacteria</taxon>
        <taxon>Burkholderiales</taxon>
        <taxon>Burkholderiaceae</taxon>
        <taxon>Caballeronia</taxon>
    </lineage>
</organism>
<evidence type="ECO:0000256" key="1">
    <source>
        <dbReference type="SAM" id="MobiDB-lite"/>
    </source>
</evidence>
<feature type="region of interest" description="Disordered" evidence="1">
    <location>
        <begin position="1"/>
        <end position="82"/>
    </location>
</feature>
<dbReference type="AlphaFoldDB" id="A0A658R062"/>
<protein>
    <submittedName>
        <fullName evidence="2">Uncharacterized protein</fullName>
    </submittedName>
</protein>
<dbReference type="RefSeq" id="WP_052449735.1">
    <property type="nucleotide sequence ID" value="NZ_FCNV02000007.1"/>
</dbReference>
<sequence length="82" mass="8642">MATYAGRSQEDRIAAEEGKKLPSQEQAGGNMAIEGSESGKDASSGELSEAGKDVWRQGSTIDEEGPLPPDEKPGTHSGVRRK</sequence>